<evidence type="ECO:0000256" key="2">
    <source>
        <dbReference type="ARBA" id="ARBA00022448"/>
    </source>
</evidence>
<dbReference type="PANTHER" id="PTHR21230">
    <property type="entry name" value="VESICLE TRANSPORT V-SNARE PROTEIN VTI1-RELATED"/>
    <property type="match status" value="1"/>
</dbReference>
<dbReference type="GO" id="GO:0048280">
    <property type="term" value="P:vesicle fusion with Golgi apparatus"/>
    <property type="evidence" value="ECO:0007669"/>
    <property type="project" value="TreeGrafter"/>
</dbReference>
<dbReference type="Gene3D" id="1.20.5.110">
    <property type="match status" value="1"/>
</dbReference>
<evidence type="ECO:0000256" key="5">
    <source>
        <dbReference type="ARBA" id="ARBA00022989"/>
    </source>
</evidence>
<proteinExistence type="predicted"/>
<gene>
    <name evidence="8" type="ORF">TBRA_LOCUS2079</name>
</gene>
<evidence type="ECO:0000313" key="9">
    <source>
        <dbReference type="Proteomes" id="UP000479190"/>
    </source>
</evidence>
<dbReference type="GO" id="GO:0005794">
    <property type="term" value="C:Golgi apparatus"/>
    <property type="evidence" value="ECO:0007669"/>
    <property type="project" value="TreeGrafter"/>
</dbReference>
<sequence>MDSDIEAGHRHILMESRAAVERGNQSVAKSQAILGEQRETLMRAKNRLINTDQELAKSRKIINTMKRRVLTNKFVLILIIIFEVVILGLTVYIKFFKK</sequence>
<dbReference type="GO" id="GO:0015031">
    <property type="term" value="P:protein transport"/>
    <property type="evidence" value="ECO:0007669"/>
    <property type="project" value="UniProtKB-KW"/>
</dbReference>
<dbReference type="GO" id="GO:0012507">
    <property type="term" value="C:ER to Golgi transport vesicle membrane"/>
    <property type="evidence" value="ECO:0007669"/>
    <property type="project" value="TreeGrafter"/>
</dbReference>
<evidence type="ECO:0008006" key="10">
    <source>
        <dbReference type="Google" id="ProtNLM"/>
    </source>
</evidence>
<dbReference type="GO" id="GO:0005789">
    <property type="term" value="C:endoplasmic reticulum membrane"/>
    <property type="evidence" value="ECO:0007669"/>
    <property type="project" value="TreeGrafter"/>
</dbReference>
<dbReference type="GO" id="GO:0016236">
    <property type="term" value="P:macroautophagy"/>
    <property type="evidence" value="ECO:0007669"/>
    <property type="project" value="TreeGrafter"/>
</dbReference>
<evidence type="ECO:0000256" key="7">
    <source>
        <dbReference type="SAM" id="Phobius"/>
    </source>
</evidence>
<keyword evidence="4" id="KW-0653">Protein transport</keyword>
<keyword evidence="5 7" id="KW-1133">Transmembrane helix</keyword>
<feature type="transmembrane region" description="Helical" evidence="7">
    <location>
        <begin position="74"/>
        <end position="93"/>
    </location>
</feature>
<dbReference type="Proteomes" id="UP000479190">
    <property type="component" value="Unassembled WGS sequence"/>
</dbReference>
<protein>
    <recommendedName>
        <fullName evidence="10">t-SNARE coiled-coil homology domain-containing protein</fullName>
    </recommendedName>
</protein>
<organism evidence="8 9">
    <name type="scientific">Trichogramma brassicae</name>
    <dbReference type="NCBI Taxonomy" id="86971"/>
    <lineage>
        <taxon>Eukaryota</taxon>
        <taxon>Metazoa</taxon>
        <taxon>Ecdysozoa</taxon>
        <taxon>Arthropoda</taxon>
        <taxon>Hexapoda</taxon>
        <taxon>Insecta</taxon>
        <taxon>Pterygota</taxon>
        <taxon>Neoptera</taxon>
        <taxon>Endopterygota</taxon>
        <taxon>Hymenoptera</taxon>
        <taxon>Apocrita</taxon>
        <taxon>Proctotrupomorpha</taxon>
        <taxon>Chalcidoidea</taxon>
        <taxon>Trichogrammatidae</taxon>
        <taxon>Trichogramma</taxon>
    </lineage>
</organism>
<dbReference type="GO" id="GO:0031201">
    <property type="term" value="C:SNARE complex"/>
    <property type="evidence" value="ECO:0007669"/>
    <property type="project" value="TreeGrafter"/>
</dbReference>
<reference evidence="8 9" key="1">
    <citation type="submission" date="2020-02" db="EMBL/GenBank/DDBJ databases">
        <authorList>
            <person name="Ferguson B K."/>
        </authorList>
    </citation>
    <scope>NUCLEOTIDE SEQUENCE [LARGE SCALE GENOMIC DNA]</scope>
</reference>
<dbReference type="GO" id="GO:0031902">
    <property type="term" value="C:late endosome membrane"/>
    <property type="evidence" value="ECO:0007669"/>
    <property type="project" value="TreeGrafter"/>
</dbReference>
<comment type="subcellular location">
    <subcellularLocation>
        <location evidence="1">Membrane</location>
        <topology evidence="1">Single-pass type IV membrane protein</topology>
    </subcellularLocation>
</comment>
<evidence type="ECO:0000256" key="6">
    <source>
        <dbReference type="ARBA" id="ARBA00023136"/>
    </source>
</evidence>
<keyword evidence="2" id="KW-0813">Transport</keyword>
<evidence type="ECO:0000313" key="8">
    <source>
        <dbReference type="EMBL" id="CAB0030063.1"/>
    </source>
</evidence>
<evidence type="ECO:0000256" key="1">
    <source>
        <dbReference type="ARBA" id="ARBA00004211"/>
    </source>
</evidence>
<keyword evidence="3 7" id="KW-0812">Transmembrane</keyword>
<dbReference type="GO" id="GO:0006891">
    <property type="term" value="P:intra-Golgi vesicle-mediated transport"/>
    <property type="evidence" value="ECO:0007669"/>
    <property type="project" value="TreeGrafter"/>
</dbReference>
<keyword evidence="6 7" id="KW-0472">Membrane</keyword>
<dbReference type="SUPFAM" id="SSF58038">
    <property type="entry name" value="SNARE fusion complex"/>
    <property type="match status" value="1"/>
</dbReference>
<dbReference type="AlphaFoldDB" id="A0A6H5I4U9"/>
<dbReference type="PANTHER" id="PTHR21230:SF89">
    <property type="entry name" value="VESICLE TRANSPORT THROUGH INTERACTION WITH T-SNARES HOMOLOG 1B"/>
    <property type="match status" value="1"/>
</dbReference>
<dbReference type="Pfam" id="PF12352">
    <property type="entry name" value="V-SNARE_C"/>
    <property type="match status" value="1"/>
</dbReference>
<evidence type="ECO:0000256" key="4">
    <source>
        <dbReference type="ARBA" id="ARBA00022927"/>
    </source>
</evidence>
<dbReference type="GO" id="GO:1903076">
    <property type="term" value="P:regulation of protein localization to plasma membrane"/>
    <property type="evidence" value="ECO:0007669"/>
    <property type="project" value="TreeGrafter"/>
</dbReference>
<evidence type="ECO:0000256" key="3">
    <source>
        <dbReference type="ARBA" id="ARBA00022692"/>
    </source>
</evidence>
<accession>A0A6H5I4U9</accession>
<dbReference type="GO" id="GO:0006896">
    <property type="term" value="P:Golgi to vacuole transport"/>
    <property type="evidence" value="ECO:0007669"/>
    <property type="project" value="TreeGrafter"/>
</dbReference>
<name>A0A6H5I4U9_9HYME</name>
<keyword evidence="9" id="KW-1185">Reference proteome</keyword>
<dbReference type="GO" id="GO:0005484">
    <property type="term" value="F:SNAP receptor activity"/>
    <property type="evidence" value="ECO:0007669"/>
    <property type="project" value="TreeGrafter"/>
</dbReference>
<dbReference type="GO" id="GO:0042147">
    <property type="term" value="P:retrograde transport, endosome to Golgi"/>
    <property type="evidence" value="ECO:0007669"/>
    <property type="project" value="TreeGrafter"/>
</dbReference>
<dbReference type="GO" id="GO:0005829">
    <property type="term" value="C:cytosol"/>
    <property type="evidence" value="ECO:0007669"/>
    <property type="project" value="GOC"/>
</dbReference>
<dbReference type="OrthoDB" id="430637at2759"/>
<dbReference type="EMBL" id="CADCXV010000413">
    <property type="protein sequence ID" value="CAB0030063.1"/>
    <property type="molecule type" value="Genomic_DNA"/>
</dbReference>
<dbReference type="GO" id="GO:0000149">
    <property type="term" value="F:SNARE binding"/>
    <property type="evidence" value="ECO:0007669"/>
    <property type="project" value="TreeGrafter"/>
</dbReference>